<feature type="domain" description="Gfo/Idh/MocA-like oxidoreductase N-terminal" evidence="2">
    <location>
        <begin position="13"/>
        <end position="136"/>
    </location>
</feature>
<reference evidence="3 4" key="1">
    <citation type="journal article" date="2016" name="Mol. Biol. Evol.">
        <title>Comparative Genomics of Early-Diverging Mushroom-Forming Fungi Provides Insights into the Origins of Lignocellulose Decay Capabilities.</title>
        <authorList>
            <person name="Nagy L.G."/>
            <person name="Riley R."/>
            <person name="Tritt A."/>
            <person name="Adam C."/>
            <person name="Daum C."/>
            <person name="Floudas D."/>
            <person name="Sun H."/>
            <person name="Yadav J.S."/>
            <person name="Pangilinan J."/>
            <person name="Larsson K.H."/>
            <person name="Matsuura K."/>
            <person name="Barry K."/>
            <person name="Labutti K."/>
            <person name="Kuo R."/>
            <person name="Ohm R.A."/>
            <person name="Bhattacharya S.S."/>
            <person name="Shirouzu T."/>
            <person name="Yoshinaga Y."/>
            <person name="Martin F.M."/>
            <person name="Grigoriev I.V."/>
            <person name="Hibbett D.S."/>
        </authorList>
    </citation>
    <scope>NUCLEOTIDE SEQUENCE [LARGE SCALE GENOMIC DNA]</scope>
    <source>
        <strain evidence="3 4">HHB9708</strain>
    </source>
</reference>
<sequence length="386" mass="42583">MSSKVHAQSTKVLRVGLIGAGSVAQTVHLPTLLLVPHLFKVVAICDISPGALKQCLEKFHIPLDKGYTTSEDLVKDPDVDVVFVAHSDEYHAQAAIEAMNAGKQVFIEKPMAWSRSQIDSIIETRSRTGVLAFVGYMRRYAPAFEQAVEIVKKMKNISYVRVRDIVGENSLFIDQSGTYPVAFDDIPPSVRNETTHLRKTLFSEVLGSHLTTADPSLNLPFLFTLLASLGSHDLSAMREILGGSPKRVIGAAQSENENGKFVNALFEYERGGGKYLVSYETGIDRVALFDAHIEVYGDGMRVRVDWDTPFIKGLPTTLTIQKTDSKTGEYSEQVIRPTYEDNYTLEYKRLYAAIVDGEKVKTTVEDAGEDLGIFKTVIDAVVAAQG</sequence>
<dbReference type="InterPro" id="IPR050463">
    <property type="entry name" value="Gfo/Idh/MocA_oxidrdct_glycsds"/>
</dbReference>
<protein>
    <submittedName>
        <fullName evidence="3">NAD-P-binding protein</fullName>
    </submittedName>
</protein>
<dbReference type="PANTHER" id="PTHR43818:SF11">
    <property type="entry name" value="BCDNA.GH03377"/>
    <property type="match status" value="1"/>
</dbReference>
<evidence type="ECO:0000256" key="1">
    <source>
        <dbReference type="ARBA" id="ARBA00023002"/>
    </source>
</evidence>
<dbReference type="STRING" id="1314777.A0A164ME83"/>
<dbReference type="Proteomes" id="UP000076722">
    <property type="component" value="Unassembled WGS sequence"/>
</dbReference>
<dbReference type="GO" id="GO:0016491">
    <property type="term" value="F:oxidoreductase activity"/>
    <property type="evidence" value="ECO:0007669"/>
    <property type="project" value="UniProtKB-KW"/>
</dbReference>
<name>A0A164ME83_9AGAM</name>
<evidence type="ECO:0000313" key="3">
    <source>
        <dbReference type="EMBL" id="KZS86626.1"/>
    </source>
</evidence>
<dbReference type="Gene3D" id="3.40.50.720">
    <property type="entry name" value="NAD(P)-binding Rossmann-like Domain"/>
    <property type="match status" value="1"/>
</dbReference>
<dbReference type="InterPro" id="IPR036291">
    <property type="entry name" value="NAD(P)-bd_dom_sf"/>
</dbReference>
<accession>A0A164ME83</accession>
<dbReference type="Pfam" id="PF01408">
    <property type="entry name" value="GFO_IDH_MocA"/>
    <property type="match status" value="1"/>
</dbReference>
<keyword evidence="1" id="KW-0560">Oxidoreductase</keyword>
<evidence type="ECO:0000259" key="2">
    <source>
        <dbReference type="Pfam" id="PF01408"/>
    </source>
</evidence>
<dbReference type="PANTHER" id="PTHR43818">
    <property type="entry name" value="BCDNA.GH03377"/>
    <property type="match status" value="1"/>
</dbReference>
<keyword evidence="4" id="KW-1185">Reference proteome</keyword>
<organism evidence="3 4">
    <name type="scientific">Sistotremastrum niveocremeum HHB9708</name>
    <dbReference type="NCBI Taxonomy" id="1314777"/>
    <lineage>
        <taxon>Eukaryota</taxon>
        <taxon>Fungi</taxon>
        <taxon>Dikarya</taxon>
        <taxon>Basidiomycota</taxon>
        <taxon>Agaricomycotina</taxon>
        <taxon>Agaricomycetes</taxon>
        <taxon>Sistotremastrales</taxon>
        <taxon>Sistotremastraceae</taxon>
        <taxon>Sertulicium</taxon>
        <taxon>Sertulicium niveocremeum</taxon>
    </lineage>
</organism>
<dbReference type="InterPro" id="IPR000683">
    <property type="entry name" value="Gfo/Idh/MocA-like_OxRdtase_N"/>
</dbReference>
<dbReference type="GO" id="GO:0000166">
    <property type="term" value="F:nucleotide binding"/>
    <property type="evidence" value="ECO:0007669"/>
    <property type="project" value="InterPro"/>
</dbReference>
<dbReference type="EMBL" id="KV419478">
    <property type="protein sequence ID" value="KZS86626.1"/>
    <property type="molecule type" value="Genomic_DNA"/>
</dbReference>
<dbReference type="OrthoDB" id="446809at2759"/>
<dbReference type="SUPFAM" id="SSF55347">
    <property type="entry name" value="Glyceraldehyde-3-phosphate dehydrogenase-like, C-terminal domain"/>
    <property type="match status" value="1"/>
</dbReference>
<dbReference type="AlphaFoldDB" id="A0A164ME83"/>
<evidence type="ECO:0000313" key="4">
    <source>
        <dbReference type="Proteomes" id="UP000076722"/>
    </source>
</evidence>
<gene>
    <name evidence="3" type="ORF">SISNIDRAFT_476455</name>
</gene>
<dbReference type="SUPFAM" id="SSF51735">
    <property type="entry name" value="NAD(P)-binding Rossmann-fold domains"/>
    <property type="match status" value="1"/>
</dbReference>
<dbReference type="Gene3D" id="3.30.360.10">
    <property type="entry name" value="Dihydrodipicolinate Reductase, domain 2"/>
    <property type="match status" value="1"/>
</dbReference>
<proteinExistence type="predicted"/>